<dbReference type="AlphaFoldDB" id="A0AA36M841"/>
<dbReference type="Proteomes" id="UP001176961">
    <property type="component" value="Unassembled WGS sequence"/>
</dbReference>
<gene>
    <name evidence="1" type="ORF">CYNAS_LOCUS14822</name>
</gene>
<name>A0AA36M841_CYLNA</name>
<evidence type="ECO:0000313" key="1">
    <source>
        <dbReference type="EMBL" id="CAJ0602839.1"/>
    </source>
</evidence>
<evidence type="ECO:0000313" key="2">
    <source>
        <dbReference type="Proteomes" id="UP001176961"/>
    </source>
</evidence>
<accession>A0AA36M841</accession>
<dbReference type="EMBL" id="CATQJL010000305">
    <property type="protein sequence ID" value="CAJ0602839.1"/>
    <property type="molecule type" value="Genomic_DNA"/>
</dbReference>
<comment type="caution">
    <text evidence="1">The sequence shown here is derived from an EMBL/GenBank/DDBJ whole genome shotgun (WGS) entry which is preliminary data.</text>
</comment>
<organism evidence="1 2">
    <name type="scientific">Cylicocyclus nassatus</name>
    <name type="common">Nematode worm</name>
    <dbReference type="NCBI Taxonomy" id="53992"/>
    <lineage>
        <taxon>Eukaryota</taxon>
        <taxon>Metazoa</taxon>
        <taxon>Ecdysozoa</taxon>
        <taxon>Nematoda</taxon>
        <taxon>Chromadorea</taxon>
        <taxon>Rhabditida</taxon>
        <taxon>Rhabditina</taxon>
        <taxon>Rhabditomorpha</taxon>
        <taxon>Strongyloidea</taxon>
        <taxon>Strongylidae</taxon>
        <taxon>Cylicocyclus</taxon>
    </lineage>
</organism>
<protein>
    <submittedName>
        <fullName evidence="1">Uncharacterized protein</fullName>
    </submittedName>
</protein>
<sequence>MIRRGPRRDFWRSYELCFASVVRPRHQKKTQWQLHFKERGVKTLANLNVWNEKVGNFLTLAFSFLRGQAHWTHAFAFFK</sequence>
<proteinExistence type="predicted"/>
<keyword evidence="2" id="KW-1185">Reference proteome</keyword>
<reference evidence="1" key="1">
    <citation type="submission" date="2023-07" db="EMBL/GenBank/DDBJ databases">
        <authorList>
            <consortium name="CYATHOMIX"/>
        </authorList>
    </citation>
    <scope>NUCLEOTIDE SEQUENCE</scope>
    <source>
        <strain evidence="1">N/A</strain>
    </source>
</reference>